<feature type="region of interest" description="Disordered" evidence="1">
    <location>
        <begin position="292"/>
        <end position="318"/>
    </location>
</feature>
<proteinExistence type="predicted"/>
<feature type="compositionally biased region" description="Basic and acidic residues" evidence="1">
    <location>
        <begin position="307"/>
        <end position="318"/>
    </location>
</feature>
<comment type="caution">
    <text evidence="3">The sequence shown here is derived from an EMBL/GenBank/DDBJ whole genome shotgun (WGS) entry which is preliminary data.</text>
</comment>
<keyword evidence="4" id="KW-1185">Reference proteome</keyword>
<feature type="chain" id="PRO_5040135593" evidence="2">
    <location>
        <begin position="17"/>
        <end position="318"/>
    </location>
</feature>
<evidence type="ECO:0000256" key="2">
    <source>
        <dbReference type="SAM" id="SignalP"/>
    </source>
</evidence>
<feature type="compositionally biased region" description="Basic and acidic residues" evidence="1">
    <location>
        <begin position="75"/>
        <end position="96"/>
    </location>
</feature>
<reference evidence="3" key="1">
    <citation type="submission" date="2020-11" db="EMBL/GenBank/DDBJ databases">
        <authorList>
            <consortium name="DOE Joint Genome Institute"/>
            <person name="Ahrendt S."/>
            <person name="Riley R."/>
            <person name="Andreopoulos W."/>
            <person name="Labutti K."/>
            <person name="Pangilinan J."/>
            <person name="Ruiz-Duenas F.J."/>
            <person name="Barrasa J.M."/>
            <person name="Sanchez-Garcia M."/>
            <person name="Camarero S."/>
            <person name="Miyauchi S."/>
            <person name="Serrano A."/>
            <person name="Linde D."/>
            <person name="Babiker R."/>
            <person name="Drula E."/>
            <person name="Ayuso-Fernandez I."/>
            <person name="Pacheco R."/>
            <person name="Padilla G."/>
            <person name="Ferreira P."/>
            <person name="Barriuso J."/>
            <person name="Kellner H."/>
            <person name="Castanera R."/>
            <person name="Alfaro M."/>
            <person name="Ramirez L."/>
            <person name="Pisabarro A.G."/>
            <person name="Kuo A."/>
            <person name="Tritt A."/>
            <person name="Lipzen A."/>
            <person name="He G."/>
            <person name="Yan M."/>
            <person name="Ng V."/>
            <person name="Cullen D."/>
            <person name="Martin F."/>
            <person name="Rosso M.-N."/>
            <person name="Henrissat B."/>
            <person name="Hibbett D."/>
            <person name="Martinez A.T."/>
            <person name="Grigoriev I.V."/>
        </authorList>
    </citation>
    <scope>NUCLEOTIDE SEQUENCE</scope>
    <source>
        <strain evidence="3">CBS 247.69</strain>
    </source>
</reference>
<sequence>MLYLFVYLSVLSPTFLLQSRVVDAPLAPTIRAFTLCLFDVCTVIPRHGTTVYDFVQGIPRLDRSTNHATSRARSRLPDKTKGDDKRDQREIPKELPHVLPFFPAQTPRWPNVKPSSWDAPKPPRPTIKAESPKPLNDHKNRDPDLGPDIHSTSTRPSYARILTLITPTTQPQKPAAPLHHNNLHSIGAFCVTVAITLASMIVVCSLAGHVGKLQGLGMEDLPIIIKVEEGSSEVNAALQTSPSSKKAHQKTIKVELVDLNITCYNTPVPTTAPNEKAYVVPVRRVQPPRKCKMLPLNQVTSSTGTSGRKDRNSRAKRS</sequence>
<keyword evidence="2" id="KW-0732">Signal</keyword>
<organism evidence="3 4">
    <name type="scientific">Collybia nuda</name>
    <dbReference type="NCBI Taxonomy" id="64659"/>
    <lineage>
        <taxon>Eukaryota</taxon>
        <taxon>Fungi</taxon>
        <taxon>Dikarya</taxon>
        <taxon>Basidiomycota</taxon>
        <taxon>Agaricomycotina</taxon>
        <taxon>Agaricomycetes</taxon>
        <taxon>Agaricomycetidae</taxon>
        <taxon>Agaricales</taxon>
        <taxon>Tricholomatineae</taxon>
        <taxon>Clitocybaceae</taxon>
        <taxon>Collybia</taxon>
    </lineage>
</organism>
<gene>
    <name evidence="3" type="ORF">BDZ94DRAFT_1308384</name>
</gene>
<dbReference type="EMBL" id="MU150258">
    <property type="protein sequence ID" value="KAF9463891.1"/>
    <property type="molecule type" value="Genomic_DNA"/>
</dbReference>
<name>A0A9P5Y9R1_9AGAR</name>
<accession>A0A9P5Y9R1</accession>
<evidence type="ECO:0000256" key="1">
    <source>
        <dbReference type="SAM" id="MobiDB-lite"/>
    </source>
</evidence>
<dbReference type="Proteomes" id="UP000807353">
    <property type="component" value="Unassembled WGS sequence"/>
</dbReference>
<feature type="region of interest" description="Disordered" evidence="1">
    <location>
        <begin position="64"/>
        <end position="153"/>
    </location>
</feature>
<evidence type="ECO:0000313" key="3">
    <source>
        <dbReference type="EMBL" id="KAF9463891.1"/>
    </source>
</evidence>
<feature type="compositionally biased region" description="Polar residues" evidence="1">
    <location>
        <begin position="297"/>
        <end position="306"/>
    </location>
</feature>
<feature type="signal peptide" evidence="2">
    <location>
        <begin position="1"/>
        <end position="16"/>
    </location>
</feature>
<protein>
    <submittedName>
        <fullName evidence="3">Uncharacterized protein</fullName>
    </submittedName>
</protein>
<dbReference type="AlphaFoldDB" id="A0A9P5Y9R1"/>
<evidence type="ECO:0000313" key="4">
    <source>
        <dbReference type="Proteomes" id="UP000807353"/>
    </source>
</evidence>
<feature type="compositionally biased region" description="Basic and acidic residues" evidence="1">
    <location>
        <begin position="135"/>
        <end position="144"/>
    </location>
</feature>